<sequence length="140" mass="14842">MQSVVVLALLVASTQAFLFGPGGLFGAPAGGCDPCAAARAYPPQQPAYQPQYQQPAYQPQYQQPAYQPQPAYQTAPAQHYQQPAPVQHYEQPAPVQNYQTVSEPVAQTSGGAYAQAPPPPPPPPSSYATGSASAGYKRFH</sequence>
<gene>
    <name evidence="3" type="primary">Cni-F46F2.3</name>
    <name evidence="3" type="synonym">Cnig_chr_X.g25843</name>
    <name evidence="3" type="ORF">B9Z55_025843</name>
</gene>
<evidence type="ECO:0000313" key="4">
    <source>
        <dbReference type="Proteomes" id="UP000230233"/>
    </source>
</evidence>
<dbReference type="STRING" id="1611254.A0A2G5T0M7"/>
<protein>
    <submittedName>
        <fullName evidence="3">Uncharacterized protein</fullName>
    </submittedName>
</protein>
<evidence type="ECO:0000313" key="3">
    <source>
        <dbReference type="EMBL" id="PIC20763.1"/>
    </source>
</evidence>
<feature type="compositionally biased region" description="Polar residues" evidence="1">
    <location>
        <begin position="94"/>
        <end position="108"/>
    </location>
</feature>
<comment type="caution">
    <text evidence="3">The sequence shown here is derived from an EMBL/GenBank/DDBJ whole genome shotgun (WGS) entry which is preliminary data.</text>
</comment>
<keyword evidence="2" id="KW-0732">Signal</keyword>
<evidence type="ECO:0000256" key="1">
    <source>
        <dbReference type="SAM" id="MobiDB-lite"/>
    </source>
</evidence>
<feature type="compositionally biased region" description="Low complexity" evidence="1">
    <location>
        <begin position="126"/>
        <end position="140"/>
    </location>
</feature>
<dbReference type="Proteomes" id="UP000230233">
    <property type="component" value="Chromosome X"/>
</dbReference>
<feature type="signal peptide" evidence="2">
    <location>
        <begin position="1"/>
        <end position="16"/>
    </location>
</feature>
<feature type="compositionally biased region" description="Low complexity" evidence="1">
    <location>
        <begin position="46"/>
        <end position="85"/>
    </location>
</feature>
<accession>A0A2G5T0M7</accession>
<feature type="chain" id="PRO_5013761281" evidence="2">
    <location>
        <begin position="17"/>
        <end position="140"/>
    </location>
</feature>
<dbReference type="EMBL" id="PDUG01000006">
    <property type="protein sequence ID" value="PIC20763.1"/>
    <property type="molecule type" value="Genomic_DNA"/>
</dbReference>
<evidence type="ECO:0000256" key="2">
    <source>
        <dbReference type="SAM" id="SignalP"/>
    </source>
</evidence>
<dbReference type="AlphaFoldDB" id="A0A2G5T0M7"/>
<feature type="region of interest" description="Disordered" evidence="1">
    <location>
        <begin position="46"/>
        <end position="140"/>
    </location>
</feature>
<reference evidence="4" key="1">
    <citation type="submission" date="2017-10" db="EMBL/GenBank/DDBJ databases">
        <title>Rapid genome shrinkage in a self-fertile nematode reveals novel sperm competition proteins.</title>
        <authorList>
            <person name="Yin D."/>
            <person name="Schwarz E.M."/>
            <person name="Thomas C.G."/>
            <person name="Felde R.L."/>
            <person name="Korf I.F."/>
            <person name="Cutter A.D."/>
            <person name="Schartner C.M."/>
            <person name="Ralston E.J."/>
            <person name="Meyer B.J."/>
            <person name="Haag E.S."/>
        </authorList>
    </citation>
    <scope>NUCLEOTIDE SEQUENCE [LARGE SCALE GENOMIC DNA]</scope>
    <source>
        <strain evidence="4">JU1422</strain>
    </source>
</reference>
<proteinExistence type="predicted"/>
<keyword evidence="4" id="KW-1185">Reference proteome</keyword>
<organism evidence="3 4">
    <name type="scientific">Caenorhabditis nigoni</name>
    <dbReference type="NCBI Taxonomy" id="1611254"/>
    <lineage>
        <taxon>Eukaryota</taxon>
        <taxon>Metazoa</taxon>
        <taxon>Ecdysozoa</taxon>
        <taxon>Nematoda</taxon>
        <taxon>Chromadorea</taxon>
        <taxon>Rhabditida</taxon>
        <taxon>Rhabditina</taxon>
        <taxon>Rhabditomorpha</taxon>
        <taxon>Rhabditoidea</taxon>
        <taxon>Rhabditidae</taxon>
        <taxon>Peloderinae</taxon>
        <taxon>Caenorhabditis</taxon>
    </lineage>
</organism>
<feature type="compositionally biased region" description="Pro residues" evidence="1">
    <location>
        <begin position="116"/>
        <end position="125"/>
    </location>
</feature>
<name>A0A2G5T0M7_9PELO</name>